<dbReference type="PATRIC" id="fig|49338.4.peg.2219"/>
<reference evidence="2 3" key="2">
    <citation type="submission" date="2015-12" db="EMBL/GenBank/DDBJ databases">
        <title>Draft Genome Sequence of Desulfitobacterium hafniense Strain DH, a Sulfate-reducing Bacterium Isolated from Paddy Soils.</title>
        <authorList>
            <person name="Bao P."/>
            <person name="Zhang X."/>
            <person name="Li G."/>
        </authorList>
    </citation>
    <scope>NUCLEOTIDE SEQUENCE [LARGE SCALE GENOMIC DNA]</scope>
    <source>
        <strain evidence="2 3">DH</strain>
    </source>
</reference>
<dbReference type="AlphaFoldDB" id="A0A098AZD6"/>
<evidence type="ECO:0000313" key="2">
    <source>
        <dbReference type="EMBL" id="KTE91324.1"/>
    </source>
</evidence>
<dbReference type="OMA" id="HEVPIYE"/>
<dbReference type="RefSeq" id="WP_005811967.1">
    <property type="nucleotide sequence ID" value="NZ_CABKQQ010000036.1"/>
</dbReference>
<keyword evidence="2" id="KW-0282">Flagellum</keyword>
<name>A0A098AZD6_DESHA</name>
<dbReference type="Pfam" id="PF01312">
    <property type="entry name" value="Bac_export_2"/>
    <property type="match status" value="1"/>
</dbReference>
<organism evidence="1">
    <name type="scientific">Desulfitobacterium hafniense</name>
    <name type="common">Desulfitobacterium frappieri</name>
    <dbReference type="NCBI Taxonomy" id="49338"/>
    <lineage>
        <taxon>Bacteria</taxon>
        <taxon>Bacillati</taxon>
        <taxon>Bacillota</taxon>
        <taxon>Clostridia</taxon>
        <taxon>Eubacteriales</taxon>
        <taxon>Desulfitobacteriaceae</taxon>
        <taxon>Desulfitobacterium</taxon>
    </lineage>
</organism>
<reference evidence="1" key="1">
    <citation type="submission" date="2014-07" db="EMBL/GenBank/DDBJ databases">
        <authorList>
            <person name="Hornung V.Bastian."/>
        </authorList>
    </citation>
    <scope>NUCLEOTIDE SEQUENCE</scope>
    <source>
        <strain evidence="1">PCE-S</strain>
    </source>
</reference>
<dbReference type="EMBL" id="LK996017">
    <property type="protein sequence ID" value="CDX01948.1"/>
    <property type="molecule type" value="Genomic_DNA"/>
</dbReference>
<dbReference type="Gene3D" id="3.40.1690.10">
    <property type="entry name" value="secretion proteins EscU"/>
    <property type="match status" value="1"/>
</dbReference>
<evidence type="ECO:0000313" key="1">
    <source>
        <dbReference type="EMBL" id="CDX01948.1"/>
    </source>
</evidence>
<dbReference type="InterPro" id="IPR006135">
    <property type="entry name" value="T3SS_substrate_exporter"/>
</dbReference>
<dbReference type="PANTHER" id="PTHR30531:SF12">
    <property type="entry name" value="FLAGELLAR BIOSYNTHETIC PROTEIN FLHB"/>
    <property type="match status" value="1"/>
</dbReference>
<accession>A0A098AZD6</accession>
<dbReference type="SUPFAM" id="SSF160544">
    <property type="entry name" value="EscU C-terminal domain-like"/>
    <property type="match status" value="1"/>
</dbReference>
<keyword evidence="2" id="KW-0969">Cilium</keyword>
<gene>
    <name evidence="2" type="ORF">AT727_06945</name>
    <name evidence="1" type="ORF">DPCES_2061</name>
</gene>
<evidence type="ECO:0000313" key="3">
    <source>
        <dbReference type="Proteomes" id="UP000054623"/>
    </source>
</evidence>
<dbReference type="GO" id="GO:0009306">
    <property type="term" value="P:protein secretion"/>
    <property type="evidence" value="ECO:0007669"/>
    <property type="project" value="InterPro"/>
</dbReference>
<protein>
    <submittedName>
        <fullName evidence="2">Flagellar biosynthesis protein FlhB</fullName>
    </submittedName>
    <submittedName>
        <fullName evidence="1">Type III secretion system substrate exporter</fullName>
    </submittedName>
</protein>
<dbReference type="GO" id="GO:0005886">
    <property type="term" value="C:plasma membrane"/>
    <property type="evidence" value="ECO:0007669"/>
    <property type="project" value="TreeGrafter"/>
</dbReference>
<dbReference type="InterPro" id="IPR029025">
    <property type="entry name" value="T3SS_substrate_exporter_C"/>
</dbReference>
<proteinExistence type="predicted"/>
<keyword evidence="2" id="KW-0966">Cell projection</keyword>
<dbReference type="OrthoDB" id="9810419at2"/>
<dbReference type="PANTHER" id="PTHR30531">
    <property type="entry name" value="FLAGELLAR BIOSYNTHETIC PROTEIN FLHB"/>
    <property type="match status" value="1"/>
</dbReference>
<sequence length="88" mass="9837">MREKAAALAYDQSGAPKVVAKGTGEVARKIIEQAIEYGIPIQKDEVLVETLMRVEYGEEIPPQLYQVVAELLAFVYRLDKLANDRTKS</sequence>
<dbReference type="EMBL" id="LOCK01000028">
    <property type="protein sequence ID" value="KTE91324.1"/>
    <property type="molecule type" value="Genomic_DNA"/>
</dbReference>
<dbReference type="Proteomes" id="UP000054623">
    <property type="component" value="Unassembled WGS sequence"/>
</dbReference>